<evidence type="ECO:0000313" key="9">
    <source>
        <dbReference type="EMBL" id="MFC0050161.1"/>
    </source>
</evidence>
<keyword evidence="10" id="KW-1185">Reference proteome</keyword>
<evidence type="ECO:0000256" key="8">
    <source>
        <dbReference type="SAM" id="SignalP"/>
    </source>
</evidence>
<dbReference type="InterPro" id="IPR052205">
    <property type="entry name" value="FliO/MopB"/>
</dbReference>
<evidence type="ECO:0000256" key="6">
    <source>
        <dbReference type="ARBA" id="ARBA00037937"/>
    </source>
</evidence>
<comment type="caution">
    <text evidence="9">The sequence shown here is derived from an EMBL/GenBank/DDBJ whole genome shotgun (WGS) entry which is preliminary data.</text>
</comment>
<reference evidence="9 10" key="1">
    <citation type="submission" date="2024-09" db="EMBL/GenBank/DDBJ databases">
        <authorList>
            <person name="Sun Q."/>
            <person name="Mori K."/>
        </authorList>
    </citation>
    <scope>NUCLEOTIDE SEQUENCE [LARGE SCALE GENOMIC DNA]</scope>
    <source>
        <strain evidence="9 10">KCTC 23315</strain>
    </source>
</reference>
<keyword evidence="3 7" id="KW-1133">Transmembrane helix</keyword>
<feature type="chain" id="PRO_5046869878" description="Flagellar protein" evidence="8">
    <location>
        <begin position="31"/>
        <end position="148"/>
    </location>
</feature>
<evidence type="ECO:0000256" key="5">
    <source>
        <dbReference type="ARBA" id="ARBA00023143"/>
    </source>
</evidence>
<accession>A0ABV6BH14</accession>
<keyword evidence="5 7" id="KW-0975">Bacterial flagellum</keyword>
<comment type="similarity">
    <text evidence="6 7">Belongs to the FliO/MopB family.</text>
</comment>
<dbReference type="NCBIfam" id="TIGR03500">
    <property type="entry name" value="FliO_TIGR"/>
    <property type="match status" value="1"/>
</dbReference>
<dbReference type="Proteomes" id="UP001589813">
    <property type="component" value="Unassembled WGS sequence"/>
</dbReference>
<dbReference type="PANTHER" id="PTHR38766:SF1">
    <property type="entry name" value="FLAGELLAR PROTEIN FLIO"/>
    <property type="match status" value="1"/>
</dbReference>
<keyword evidence="4 7" id="KW-0472">Membrane</keyword>
<organism evidence="9 10">
    <name type="scientific">Rheinheimera tilapiae</name>
    <dbReference type="NCBI Taxonomy" id="875043"/>
    <lineage>
        <taxon>Bacteria</taxon>
        <taxon>Pseudomonadati</taxon>
        <taxon>Pseudomonadota</taxon>
        <taxon>Gammaproteobacteria</taxon>
        <taxon>Chromatiales</taxon>
        <taxon>Chromatiaceae</taxon>
        <taxon>Rheinheimera</taxon>
    </lineage>
</organism>
<evidence type="ECO:0000256" key="2">
    <source>
        <dbReference type="ARBA" id="ARBA00022692"/>
    </source>
</evidence>
<proteinExistence type="inferred from homology"/>
<keyword evidence="9" id="KW-0966">Cell projection</keyword>
<keyword evidence="9" id="KW-0282">Flagellum</keyword>
<keyword evidence="1 7" id="KW-1003">Cell membrane</keyword>
<keyword evidence="8" id="KW-0732">Signal</keyword>
<evidence type="ECO:0000256" key="1">
    <source>
        <dbReference type="ARBA" id="ARBA00022475"/>
    </source>
</evidence>
<dbReference type="RefSeq" id="WP_377247423.1">
    <property type="nucleotide sequence ID" value="NZ_JBHLXP010000005.1"/>
</dbReference>
<feature type="signal peptide" evidence="8">
    <location>
        <begin position="1"/>
        <end position="30"/>
    </location>
</feature>
<evidence type="ECO:0000313" key="10">
    <source>
        <dbReference type="Proteomes" id="UP001589813"/>
    </source>
</evidence>
<feature type="transmembrane region" description="Helical" evidence="7">
    <location>
        <begin position="54"/>
        <end position="73"/>
    </location>
</feature>
<evidence type="ECO:0000256" key="4">
    <source>
        <dbReference type="ARBA" id="ARBA00023136"/>
    </source>
</evidence>
<name>A0ABV6BH14_9GAMM</name>
<sequence>MRSQQLFRHGRSRQWFLGLAGVLSAQSAWAQVAEQADKTAAPLKQTASLPGLGQIVISLALVVAAIVLLAFLYKKLQLKMPGSKHFKVIATLPVGQKERLLVIEIQGKQRVIGVTPHSVNFLFELENSLPEEKLASDFHTQLQSFLKK</sequence>
<comment type="subcellular location">
    <subcellularLocation>
        <location evidence="7">Cell membrane</location>
    </subcellularLocation>
    <subcellularLocation>
        <location evidence="7">Bacterial flagellum basal body</location>
    </subcellularLocation>
</comment>
<dbReference type="Pfam" id="PF04347">
    <property type="entry name" value="FliO"/>
    <property type="match status" value="1"/>
</dbReference>
<keyword evidence="2 7" id="KW-0812">Transmembrane</keyword>
<dbReference type="InterPro" id="IPR022781">
    <property type="entry name" value="Flagellar_biosynth_FliO"/>
</dbReference>
<gene>
    <name evidence="9" type="primary">fliO</name>
    <name evidence="9" type="ORF">ACFFJP_17810</name>
</gene>
<keyword evidence="9" id="KW-0969">Cilium</keyword>
<evidence type="ECO:0000256" key="7">
    <source>
        <dbReference type="RuleBase" id="RU362064"/>
    </source>
</evidence>
<evidence type="ECO:0000256" key="3">
    <source>
        <dbReference type="ARBA" id="ARBA00022989"/>
    </source>
</evidence>
<dbReference type="PANTHER" id="PTHR38766">
    <property type="entry name" value="FLAGELLAR PROTEIN FLIO"/>
    <property type="match status" value="1"/>
</dbReference>
<protein>
    <recommendedName>
        <fullName evidence="7">Flagellar protein</fullName>
    </recommendedName>
</protein>
<dbReference type="EMBL" id="JBHLXP010000005">
    <property type="protein sequence ID" value="MFC0050161.1"/>
    <property type="molecule type" value="Genomic_DNA"/>
</dbReference>